<reference evidence="6 7" key="1">
    <citation type="submission" date="2015-10" db="EMBL/GenBank/DDBJ databases">
        <title>Genome analyses suggest a sexual origin of heterokaryosis in a supposedly ancient asexual fungus.</title>
        <authorList>
            <person name="Ropars J."/>
            <person name="Sedzielewska K."/>
            <person name="Noel J."/>
            <person name="Charron P."/>
            <person name="Farinelli L."/>
            <person name="Marton T."/>
            <person name="Kruger M."/>
            <person name="Pelin A."/>
            <person name="Brachmann A."/>
            <person name="Corradi N."/>
        </authorList>
    </citation>
    <scope>NUCLEOTIDE SEQUENCE [LARGE SCALE GENOMIC DNA]</scope>
    <source>
        <strain evidence="6 7">A4</strain>
    </source>
</reference>
<dbReference type="GO" id="GO:0008270">
    <property type="term" value="F:zinc ion binding"/>
    <property type="evidence" value="ECO:0007669"/>
    <property type="project" value="UniProtKB-KW"/>
</dbReference>
<proteinExistence type="predicted"/>
<evidence type="ECO:0000256" key="4">
    <source>
        <dbReference type="PROSITE-ProRule" id="PRU00027"/>
    </source>
</evidence>
<evidence type="ECO:0000313" key="7">
    <source>
        <dbReference type="Proteomes" id="UP000234323"/>
    </source>
</evidence>
<keyword evidence="3" id="KW-0862">Zinc</keyword>
<dbReference type="InterPro" id="IPR011990">
    <property type="entry name" value="TPR-like_helical_dom_sf"/>
</dbReference>
<evidence type="ECO:0000256" key="2">
    <source>
        <dbReference type="ARBA" id="ARBA00022771"/>
    </source>
</evidence>
<dbReference type="Proteomes" id="UP000234323">
    <property type="component" value="Unassembled WGS sequence"/>
</dbReference>
<feature type="non-terminal residue" evidence="6">
    <location>
        <position position="261"/>
    </location>
</feature>
<comment type="caution">
    <text evidence="6">The sequence shown here is derived from an EMBL/GenBank/DDBJ whole genome shotgun (WGS) entry which is preliminary data.</text>
</comment>
<name>A0A2I1GZN8_9GLOM</name>
<dbReference type="Pfam" id="PF08238">
    <property type="entry name" value="Sel1"/>
    <property type="match status" value="3"/>
</dbReference>
<dbReference type="InterPro" id="IPR006597">
    <property type="entry name" value="Sel1-like"/>
</dbReference>
<protein>
    <submittedName>
        <fullName evidence="6">HCP-like protein</fullName>
    </submittedName>
</protein>
<dbReference type="VEuPathDB" id="FungiDB:RhiirFUN_006254"/>
<dbReference type="PANTHER" id="PTHR45011">
    <property type="entry name" value="DAP3-BINDING CELL DEATH ENHANCER 1"/>
    <property type="match status" value="1"/>
</dbReference>
<dbReference type="InterPro" id="IPR003656">
    <property type="entry name" value="Znf_BED"/>
</dbReference>
<evidence type="ECO:0000313" key="6">
    <source>
        <dbReference type="EMBL" id="PKY52102.1"/>
    </source>
</evidence>
<sequence>MRKKGPIWNHFTIESKDYNSHPHVRCNYCSKDFQRAVPERMQAHVDTKCSKAPSNVKQQNTMISITDNNGFHMSEKEQSSLESLLTKKLSSSEVLLSFVNNPVIIQFFQHLCPTVKLPNKNVANMPIDEIDDSDDGRKSEFYYQNEIRTEEIEIQSFKSFKREAKNNHIDSIYNLGCCYHYGMGTEKNEIKAFKLYKVSAEKNHVNSMYNLGYCYQYGTGTEKNEVKAFESYKNAAERGHIDSIYNLGECYYNGIGTEENE</sequence>
<organism evidence="6 7">
    <name type="scientific">Rhizophagus irregularis</name>
    <dbReference type="NCBI Taxonomy" id="588596"/>
    <lineage>
        <taxon>Eukaryota</taxon>
        <taxon>Fungi</taxon>
        <taxon>Fungi incertae sedis</taxon>
        <taxon>Mucoromycota</taxon>
        <taxon>Glomeromycotina</taxon>
        <taxon>Glomeromycetes</taxon>
        <taxon>Glomerales</taxon>
        <taxon>Glomeraceae</taxon>
        <taxon>Rhizophagus</taxon>
    </lineage>
</organism>
<keyword evidence="2 4" id="KW-0863">Zinc-finger</keyword>
<dbReference type="SMART" id="SM00671">
    <property type="entry name" value="SEL1"/>
    <property type="match status" value="2"/>
</dbReference>
<evidence type="ECO:0000256" key="1">
    <source>
        <dbReference type="ARBA" id="ARBA00022723"/>
    </source>
</evidence>
<accession>A0A2I1GZN8</accession>
<dbReference type="PANTHER" id="PTHR45011:SF1">
    <property type="entry name" value="DAP3-BINDING CELL DEATH ENHANCER 1"/>
    <property type="match status" value="1"/>
</dbReference>
<evidence type="ECO:0000256" key="3">
    <source>
        <dbReference type="ARBA" id="ARBA00022833"/>
    </source>
</evidence>
<dbReference type="SUPFAM" id="SSF81901">
    <property type="entry name" value="HCP-like"/>
    <property type="match status" value="1"/>
</dbReference>
<dbReference type="GO" id="GO:0003677">
    <property type="term" value="F:DNA binding"/>
    <property type="evidence" value="ECO:0007669"/>
    <property type="project" value="InterPro"/>
</dbReference>
<feature type="domain" description="BED-type" evidence="5">
    <location>
        <begin position="2"/>
        <end position="56"/>
    </location>
</feature>
<dbReference type="Gene3D" id="1.25.40.10">
    <property type="entry name" value="Tetratricopeptide repeat domain"/>
    <property type="match status" value="1"/>
</dbReference>
<dbReference type="VEuPathDB" id="FungiDB:FUN_011917"/>
<gene>
    <name evidence="6" type="ORF">RhiirA4_546968</name>
</gene>
<dbReference type="PROSITE" id="PS50808">
    <property type="entry name" value="ZF_BED"/>
    <property type="match status" value="1"/>
</dbReference>
<keyword evidence="7" id="KW-1185">Reference proteome</keyword>
<dbReference type="InterPro" id="IPR052748">
    <property type="entry name" value="ISR_Activator"/>
</dbReference>
<keyword evidence="1" id="KW-0479">Metal-binding</keyword>
<dbReference type="AlphaFoldDB" id="A0A2I1GZN8"/>
<dbReference type="VEuPathDB" id="FungiDB:RhiirA1_338874"/>
<evidence type="ECO:0000259" key="5">
    <source>
        <dbReference type="PROSITE" id="PS50808"/>
    </source>
</evidence>
<dbReference type="EMBL" id="LLXI01001138">
    <property type="protein sequence ID" value="PKY52102.1"/>
    <property type="molecule type" value="Genomic_DNA"/>
</dbReference>